<organism evidence="5 6">
    <name type="scientific">Cladosporium halotolerans</name>
    <dbReference type="NCBI Taxonomy" id="1052096"/>
    <lineage>
        <taxon>Eukaryota</taxon>
        <taxon>Fungi</taxon>
        <taxon>Dikarya</taxon>
        <taxon>Ascomycota</taxon>
        <taxon>Pezizomycotina</taxon>
        <taxon>Dothideomycetes</taxon>
        <taxon>Dothideomycetidae</taxon>
        <taxon>Cladosporiales</taxon>
        <taxon>Cladosporiaceae</taxon>
        <taxon>Cladosporium</taxon>
    </lineage>
</organism>
<comment type="caution">
    <text evidence="5">The sequence shown here is derived from an EMBL/GenBank/DDBJ whole genome shotgun (WGS) entry which is preliminary data.</text>
</comment>
<dbReference type="Gene3D" id="3.50.50.60">
    <property type="entry name" value="FAD/NAD(P)-binding domain"/>
    <property type="match status" value="2"/>
</dbReference>
<dbReference type="GeneID" id="96006971"/>
<reference evidence="5 6" key="1">
    <citation type="journal article" date="2020" name="Microbiol. Resour. Announc.">
        <title>Draft Genome Sequence of a Cladosporium Species Isolated from the Mesophotic Ascidian Didemnum maculosum.</title>
        <authorList>
            <person name="Gioti A."/>
            <person name="Siaperas R."/>
            <person name="Nikolaivits E."/>
            <person name="Le Goff G."/>
            <person name="Ouazzani J."/>
            <person name="Kotoulas G."/>
            <person name="Topakas E."/>
        </authorList>
    </citation>
    <scope>NUCLEOTIDE SEQUENCE [LARGE SCALE GENOMIC DNA]</scope>
    <source>
        <strain evidence="5 6">TM138-S3</strain>
    </source>
</reference>
<keyword evidence="6" id="KW-1185">Reference proteome</keyword>
<dbReference type="GO" id="GO:0016491">
    <property type="term" value="F:oxidoreductase activity"/>
    <property type="evidence" value="ECO:0007669"/>
    <property type="project" value="UniProtKB-KW"/>
</dbReference>
<dbReference type="PRINTS" id="PR00469">
    <property type="entry name" value="PNDRDTASEII"/>
</dbReference>
<dbReference type="InterPro" id="IPR050097">
    <property type="entry name" value="Ferredoxin-NADP_redctase_2"/>
</dbReference>
<evidence type="ECO:0000313" key="5">
    <source>
        <dbReference type="EMBL" id="KAL1586272.1"/>
    </source>
</evidence>
<dbReference type="AlphaFoldDB" id="A0AB34KMN7"/>
<evidence type="ECO:0000256" key="1">
    <source>
        <dbReference type="ARBA" id="ARBA00009333"/>
    </source>
</evidence>
<dbReference type="Pfam" id="PF07992">
    <property type="entry name" value="Pyr_redox_2"/>
    <property type="match status" value="1"/>
</dbReference>
<dbReference type="InterPro" id="IPR023753">
    <property type="entry name" value="FAD/NAD-binding_dom"/>
</dbReference>
<evidence type="ECO:0000256" key="2">
    <source>
        <dbReference type="ARBA" id="ARBA00022630"/>
    </source>
</evidence>
<comment type="similarity">
    <text evidence="1">Belongs to the class-II pyridine nucleotide-disulfide oxidoreductase family.</text>
</comment>
<accession>A0AB34KMN7</accession>
<dbReference type="SUPFAM" id="SSF51905">
    <property type="entry name" value="FAD/NAD(P)-binding domain"/>
    <property type="match status" value="1"/>
</dbReference>
<evidence type="ECO:0000313" key="6">
    <source>
        <dbReference type="Proteomes" id="UP000803884"/>
    </source>
</evidence>
<gene>
    <name evidence="5" type="ORF">WHR41_05528</name>
</gene>
<keyword evidence="3" id="KW-0560">Oxidoreductase</keyword>
<keyword evidence="2" id="KW-0285">Flavoprotein</keyword>
<dbReference type="RefSeq" id="XP_069229377.1">
    <property type="nucleotide sequence ID" value="XM_069374133.1"/>
</dbReference>
<dbReference type="PRINTS" id="PR00368">
    <property type="entry name" value="FADPNR"/>
</dbReference>
<feature type="domain" description="FAD/NAD(P)-binding" evidence="4">
    <location>
        <begin position="20"/>
        <end position="310"/>
    </location>
</feature>
<dbReference type="EMBL" id="JAAQHG020000015">
    <property type="protein sequence ID" value="KAL1586272.1"/>
    <property type="molecule type" value="Genomic_DNA"/>
</dbReference>
<protein>
    <recommendedName>
        <fullName evidence="4">FAD/NAD(P)-binding domain-containing protein</fullName>
    </recommendedName>
</protein>
<dbReference type="GO" id="GO:0097237">
    <property type="term" value="P:cellular response to toxic substance"/>
    <property type="evidence" value="ECO:0007669"/>
    <property type="project" value="UniProtKB-ARBA"/>
</dbReference>
<evidence type="ECO:0000256" key="3">
    <source>
        <dbReference type="ARBA" id="ARBA00023002"/>
    </source>
</evidence>
<dbReference type="InterPro" id="IPR036188">
    <property type="entry name" value="FAD/NAD-bd_sf"/>
</dbReference>
<dbReference type="Proteomes" id="UP000803884">
    <property type="component" value="Unassembled WGS sequence"/>
</dbReference>
<name>A0AB34KMN7_9PEZI</name>
<dbReference type="PANTHER" id="PTHR48105">
    <property type="entry name" value="THIOREDOXIN REDUCTASE 1-RELATED-RELATED"/>
    <property type="match status" value="1"/>
</dbReference>
<evidence type="ECO:0000259" key="4">
    <source>
        <dbReference type="Pfam" id="PF07992"/>
    </source>
</evidence>
<proteinExistence type="inferred from homology"/>
<sequence length="326" mass="35194">MLHPIVASVKITMTTSPKIYDALIIGSGPAGLSVALGLARQLYTAVVFDSQQYRNHPADRMHNVITWDHQPPEKFRASARQNISDRYKLIEFRQARVETIRQLDDGTFEAIDGQQSRTIGKKVVLATGVTDLVPAIEGFSTLWGKSIFHCLFCHGYEEAGGQSAGIFASGMLTDPNMALHMAGMAASLAKDVVLYANGDASVAERMKTASEGKRVTVEPRKIVAIERKETERTDVLVHFGDGEAREETFLVAVPPAEVNGPFVEQLGLEITEQGFIKTISPFYATNVPGVFAIGDCATPFKAVPQAIAMGTFAAGGIAGQLGQQKL</sequence>